<evidence type="ECO:0000313" key="4">
    <source>
        <dbReference type="Proteomes" id="UP001401887"/>
    </source>
</evidence>
<proteinExistence type="predicted"/>
<dbReference type="Pfam" id="PF01323">
    <property type="entry name" value="DSBA"/>
    <property type="match status" value="1"/>
</dbReference>
<dbReference type="Proteomes" id="UP001401887">
    <property type="component" value="Unassembled WGS sequence"/>
</dbReference>
<evidence type="ECO:0000313" key="3">
    <source>
        <dbReference type="EMBL" id="GAA5513165.1"/>
    </source>
</evidence>
<dbReference type="RefSeq" id="WP_345464389.1">
    <property type="nucleotide sequence ID" value="NZ_BAABRP010000006.1"/>
</dbReference>
<reference evidence="3 4" key="1">
    <citation type="submission" date="2024-02" db="EMBL/GenBank/DDBJ databases">
        <title>Deinococcus carri NBRC 110142.</title>
        <authorList>
            <person name="Ichikawa N."/>
            <person name="Katano-Makiyama Y."/>
            <person name="Hidaka K."/>
        </authorList>
    </citation>
    <scope>NUCLEOTIDE SEQUENCE [LARGE SCALE GENOMIC DNA]</scope>
    <source>
        <strain evidence="3 4">NBRC 110142</strain>
    </source>
</reference>
<comment type="caution">
    <text evidence="3">The sequence shown here is derived from an EMBL/GenBank/DDBJ whole genome shotgun (WGS) entry which is preliminary data.</text>
</comment>
<dbReference type="InterPro" id="IPR036249">
    <property type="entry name" value="Thioredoxin-like_sf"/>
</dbReference>
<evidence type="ECO:0000256" key="1">
    <source>
        <dbReference type="SAM" id="MobiDB-lite"/>
    </source>
</evidence>
<feature type="domain" description="DSBA-like thioredoxin" evidence="2">
    <location>
        <begin position="13"/>
        <end position="215"/>
    </location>
</feature>
<dbReference type="SUPFAM" id="SSF52833">
    <property type="entry name" value="Thioredoxin-like"/>
    <property type="match status" value="1"/>
</dbReference>
<dbReference type="PANTHER" id="PTHR13887:SF41">
    <property type="entry name" value="THIOREDOXIN SUPERFAMILY PROTEIN"/>
    <property type="match status" value="1"/>
</dbReference>
<accession>A0ABP9W731</accession>
<protein>
    <recommendedName>
        <fullName evidence="2">DSBA-like thioredoxin domain-containing protein</fullName>
    </recommendedName>
</protein>
<evidence type="ECO:0000259" key="2">
    <source>
        <dbReference type="Pfam" id="PF01323"/>
    </source>
</evidence>
<organism evidence="3 4">
    <name type="scientific">Deinococcus carri</name>
    <dbReference type="NCBI Taxonomy" id="1211323"/>
    <lineage>
        <taxon>Bacteria</taxon>
        <taxon>Thermotogati</taxon>
        <taxon>Deinococcota</taxon>
        <taxon>Deinococci</taxon>
        <taxon>Deinococcales</taxon>
        <taxon>Deinococcaceae</taxon>
        <taxon>Deinococcus</taxon>
    </lineage>
</organism>
<dbReference type="InterPro" id="IPR001853">
    <property type="entry name" value="DSBA-like_thioredoxin_dom"/>
</dbReference>
<keyword evidence="4" id="KW-1185">Reference proteome</keyword>
<dbReference type="Gene3D" id="3.40.30.10">
    <property type="entry name" value="Glutaredoxin"/>
    <property type="match status" value="1"/>
</dbReference>
<feature type="region of interest" description="Disordered" evidence="1">
    <location>
        <begin position="230"/>
        <end position="256"/>
    </location>
</feature>
<gene>
    <name evidence="3" type="ORF">Dcar01_01891</name>
</gene>
<dbReference type="PANTHER" id="PTHR13887">
    <property type="entry name" value="GLUTATHIONE S-TRANSFERASE KAPPA"/>
    <property type="match status" value="1"/>
</dbReference>
<dbReference type="CDD" id="cd03024">
    <property type="entry name" value="DsbA_FrnE"/>
    <property type="match status" value="1"/>
</dbReference>
<dbReference type="EMBL" id="BAABRP010000006">
    <property type="protein sequence ID" value="GAA5513165.1"/>
    <property type="molecule type" value="Genomic_DNA"/>
</dbReference>
<sequence length="256" mass="27767">MTLFTPSSPERLRVDIWSDIACPWCYIGKRRFEQALATFPQREQVEVVWHAFELDPSAPAQGPLSVRDGLARKYGRTPEQAQEMLDHMTGVAAQEGLDYHFERLRPTNTFQAHQLIQLAAEQGLADAVEERLFAAYLTQGELLGDPEALVRLGTEAGLAAEEVRAALESGRYAQAVRQDEAQAQALGISGVPFFVLGGKYGVSGAQPAEVLRGALEQVWNETHPAPLTLLGGATPAEGCEDGQCAVPQPDTADTRG</sequence>
<name>A0ABP9W731_9DEIO</name>